<evidence type="ECO:0000256" key="1">
    <source>
        <dbReference type="ARBA" id="ARBA00008005"/>
    </source>
</evidence>
<proteinExistence type="inferred from homology"/>
<dbReference type="Gene3D" id="3.40.50.11780">
    <property type="match status" value="1"/>
</dbReference>
<comment type="similarity">
    <text evidence="1">Belongs to the myoviridae tail sheath protein family.</text>
</comment>
<reference evidence="3" key="1">
    <citation type="journal article" date="2020" name="Fungal Divers.">
        <title>Resolving the Mortierellaceae phylogeny through synthesis of multi-gene phylogenetics and phylogenomics.</title>
        <authorList>
            <person name="Vandepol N."/>
            <person name="Liber J."/>
            <person name="Desiro A."/>
            <person name="Na H."/>
            <person name="Kennedy M."/>
            <person name="Barry K."/>
            <person name="Grigoriev I.V."/>
            <person name="Miller A.N."/>
            <person name="O'Donnell K."/>
            <person name="Stajich J.E."/>
            <person name="Bonito G."/>
        </authorList>
    </citation>
    <scope>NUCLEOTIDE SEQUENCE</scope>
    <source>
        <strain evidence="3">NVP60</strain>
    </source>
</reference>
<dbReference type="PANTHER" id="PTHR35861">
    <property type="match status" value="1"/>
</dbReference>
<protein>
    <recommendedName>
        <fullName evidence="2">Tail sheath protein C-terminal domain-containing protein</fullName>
    </recommendedName>
</protein>
<evidence type="ECO:0000259" key="2">
    <source>
        <dbReference type="Pfam" id="PF17482"/>
    </source>
</evidence>
<dbReference type="Pfam" id="PF17482">
    <property type="entry name" value="Phage_sheath_1C"/>
    <property type="match status" value="1"/>
</dbReference>
<evidence type="ECO:0000313" key="4">
    <source>
        <dbReference type="Proteomes" id="UP000823405"/>
    </source>
</evidence>
<keyword evidence="4" id="KW-1185">Reference proteome</keyword>
<dbReference type="AlphaFoldDB" id="A0A9P6RKY5"/>
<organism evidence="3 4">
    <name type="scientific">Linnemannia gamsii</name>
    <dbReference type="NCBI Taxonomy" id="64522"/>
    <lineage>
        <taxon>Eukaryota</taxon>
        <taxon>Fungi</taxon>
        <taxon>Fungi incertae sedis</taxon>
        <taxon>Mucoromycota</taxon>
        <taxon>Mortierellomycotina</taxon>
        <taxon>Mortierellomycetes</taxon>
        <taxon>Mortierellales</taxon>
        <taxon>Mortierellaceae</taxon>
        <taxon>Linnemannia</taxon>
    </lineage>
</organism>
<dbReference type="InterPro" id="IPR020287">
    <property type="entry name" value="Tail_sheath_C"/>
</dbReference>
<sequence>MVTAAFVAEPIYVRASCAMAGVMARTDRERGVWKAPANVALIGVEGLASIDSANNTVSPIRIDDGINYQLVKDKINPIREFRGKGFLAWGARTAEDPIRPDWLYISVRRLFNAVERDLSQALRIAAFEPNNAITWERIRSALDIYLDGLWRKGALLGSAPQEAYFVRIGQGVTMTETDIKQGKLIVKLGMAAVRPAEFIELQFTQDMVS</sequence>
<dbReference type="OrthoDB" id="2433322at2759"/>
<feature type="domain" description="Tail sheath protein C-terminal" evidence="2">
    <location>
        <begin position="100"/>
        <end position="203"/>
    </location>
</feature>
<name>A0A9P6RKY5_9FUNG</name>
<dbReference type="PANTHER" id="PTHR35861:SF1">
    <property type="entry name" value="PHAGE TAIL SHEATH PROTEIN"/>
    <property type="match status" value="1"/>
</dbReference>
<comment type="caution">
    <text evidence="3">The sequence shown here is derived from an EMBL/GenBank/DDBJ whole genome shotgun (WGS) entry which is preliminary data.</text>
</comment>
<dbReference type="InterPro" id="IPR052042">
    <property type="entry name" value="Tail_sheath_structural"/>
</dbReference>
<gene>
    <name evidence="3" type="ORF">BGZ97_012469</name>
</gene>
<accession>A0A9P6RKY5</accession>
<dbReference type="Proteomes" id="UP000823405">
    <property type="component" value="Unassembled WGS sequence"/>
</dbReference>
<evidence type="ECO:0000313" key="3">
    <source>
        <dbReference type="EMBL" id="KAG0320962.1"/>
    </source>
</evidence>
<dbReference type="EMBL" id="JAAAIN010000082">
    <property type="protein sequence ID" value="KAG0320962.1"/>
    <property type="molecule type" value="Genomic_DNA"/>
</dbReference>